<gene>
    <name evidence="1" type="ORF">HJG63_009717</name>
</gene>
<comment type="caution">
    <text evidence="1">The sequence shown here is derived from an EMBL/GenBank/DDBJ whole genome shotgun (WGS) entry which is preliminary data.</text>
</comment>
<dbReference type="Proteomes" id="UP000593571">
    <property type="component" value="Unassembled WGS sequence"/>
</dbReference>
<dbReference type="EMBL" id="JACASE010000017">
    <property type="protein sequence ID" value="KAF6397045.1"/>
    <property type="molecule type" value="Genomic_DNA"/>
</dbReference>
<organism evidence="1 2">
    <name type="scientific">Rousettus aegyptiacus</name>
    <name type="common">Egyptian fruit bat</name>
    <name type="synonym">Pteropus aegyptiacus</name>
    <dbReference type="NCBI Taxonomy" id="9407"/>
    <lineage>
        <taxon>Eukaryota</taxon>
        <taxon>Metazoa</taxon>
        <taxon>Chordata</taxon>
        <taxon>Craniata</taxon>
        <taxon>Vertebrata</taxon>
        <taxon>Euteleostomi</taxon>
        <taxon>Mammalia</taxon>
        <taxon>Eutheria</taxon>
        <taxon>Laurasiatheria</taxon>
        <taxon>Chiroptera</taxon>
        <taxon>Yinpterochiroptera</taxon>
        <taxon>Pteropodoidea</taxon>
        <taxon>Pteropodidae</taxon>
        <taxon>Rousettinae</taxon>
        <taxon>Rousettus</taxon>
    </lineage>
</organism>
<dbReference type="AlphaFoldDB" id="A0A7J8BF23"/>
<proteinExistence type="predicted"/>
<evidence type="ECO:0000313" key="2">
    <source>
        <dbReference type="Proteomes" id="UP000593571"/>
    </source>
</evidence>
<protein>
    <submittedName>
        <fullName evidence="1">Uncharacterized protein</fullName>
    </submittedName>
</protein>
<accession>A0A7J8BF23</accession>
<keyword evidence="2" id="KW-1185">Reference proteome</keyword>
<name>A0A7J8BF23_ROUAE</name>
<reference evidence="1 2" key="1">
    <citation type="journal article" date="2020" name="Nature">
        <title>Six reference-quality genomes reveal evolution of bat adaptations.</title>
        <authorList>
            <person name="Jebb D."/>
            <person name="Huang Z."/>
            <person name="Pippel M."/>
            <person name="Hughes G.M."/>
            <person name="Lavrichenko K."/>
            <person name="Devanna P."/>
            <person name="Winkler S."/>
            <person name="Jermiin L.S."/>
            <person name="Skirmuntt E.C."/>
            <person name="Katzourakis A."/>
            <person name="Burkitt-Gray L."/>
            <person name="Ray D.A."/>
            <person name="Sullivan K.A.M."/>
            <person name="Roscito J.G."/>
            <person name="Kirilenko B.M."/>
            <person name="Davalos L.M."/>
            <person name="Corthals A.P."/>
            <person name="Power M.L."/>
            <person name="Jones G."/>
            <person name="Ransome R.D."/>
            <person name="Dechmann D.K.N."/>
            <person name="Locatelli A.G."/>
            <person name="Puechmaille S.J."/>
            <person name="Fedrigo O."/>
            <person name="Jarvis E.D."/>
            <person name="Hiller M."/>
            <person name="Vernes S.C."/>
            <person name="Myers E.W."/>
            <person name="Teeling E.C."/>
        </authorList>
    </citation>
    <scope>NUCLEOTIDE SEQUENCE [LARGE SCALE GENOMIC DNA]</scope>
    <source>
        <strain evidence="1">MRouAeg1</strain>
        <tissue evidence="1">Muscle</tissue>
    </source>
</reference>
<sequence length="186" mass="20233">MAGGDPFHAPEPALSWSCVVLPREAGDSRAKPGGFSAPTQCCAQWKVPLTTVRFCSQTCVDIARPGGGASRNLPRTSQTYYPLRTYVHAVVDTRRWSGTQVIGPFEVPFAFKVQFPRETLGDELDAGVGTRVYSPVTLGTFPLLSEHNNNNTCLIGCLVNMDLWPRVSVQSVDVITTVIIVTLSLH</sequence>
<evidence type="ECO:0000313" key="1">
    <source>
        <dbReference type="EMBL" id="KAF6397045.1"/>
    </source>
</evidence>